<evidence type="ECO:0000256" key="1">
    <source>
        <dbReference type="SAM" id="MobiDB-lite"/>
    </source>
</evidence>
<feature type="region of interest" description="Disordered" evidence="1">
    <location>
        <begin position="1"/>
        <end position="43"/>
    </location>
</feature>
<dbReference type="GO" id="GO:0007131">
    <property type="term" value="P:reciprocal meiotic recombination"/>
    <property type="evidence" value="ECO:0007669"/>
    <property type="project" value="InterPro"/>
</dbReference>
<reference evidence="3" key="1">
    <citation type="submission" date="2023-07" db="EMBL/GenBank/DDBJ databases">
        <title>A draft genome of Kazachstania heterogenica Y-27499.</title>
        <authorList>
            <person name="Donic C."/>
            <person name="Kralova J.S."/>
            <person name="Fidel L."/>
            <person name="Ben-Dor S."/>
            <person name="Jung S."/>
        </authorList>
    </citation>
    <scope>NUCLEOTIDE SEQUENCE [LARGE SCALE GENOMIC DNA]</scope>
    <source>
        <strain evidence="3">Y27499</strain>
    </source>
</reference>
<dbReference type="Pfam" id="PF09074">
    <property type="entry name" value="Mer2"/>
    <property type="match status" value="1"/>
</dbReference>
<protein>
    <submittedName>
        <fullName evidence="2">Uncharacterized protein</fullName>
    </submittedName>
</protein>
<dbReference type="AlphaFoldDB" id="A0AAN8A6L9"/>
<gene>
    <name evidence="2" type="ORF">RI543_004721</name>
</gene>
<proteinExistence type="predicted"/>
<evidence type="ECO:0000313" key="3">
    <source>
        <dbReference type="Proteomes" id="UP001306508"/>
    </source>
</evidence>
<accession>A0AAN8A6L9</accession>
<keyword evidence="3" id="KW-1185">Reference proteome</keyword>
<sequence length="378" mass="42795">MMTTTAGATPPPISTTTITANDTVPNLDDLTTDTRSSPSISSSVPICSFDNKTLDQEADKQILEWASKLELETIELREKSTILIDIFNKKKDELNNCVKLLRNLLNGINLQSISKISDELDVYRNEQNDQFNVLQLKIMNIEKQIMHFTKLFQSQQSNKNKNKKAATEDQVSLSSKKIEWICTNINDQLSQMTCFMSSISSELNNVVKRQIKLEERLERTNIDIITSINSATASSSNSTAYLDGRGKRLRIGTEQRVNAKTNGKINGVQTPVLSQSQQTSINKETIASKFLIRTTNTTSGPITRARSKRLREELENGTMTTMTTTTTMTTEINKKHPVNSNTNNETKRHRHNRTLIPWEDINKELTVQDQNNRWTPTI</sequence>
<organism evidence="2 3">
    <name type="scientific">Arxiozyma heterogenica</name>
    <dbReference type="NCBI Taxonomy" id="278026"/>
    <lineage>
        <taxon>Eukaryota</taxon>
        <taxon>Fungi</taxon>
        <taxon>Dikarya</taxon>
        <taxon>Ascomycota</taxon>
        <taxon>Saccharomycotina</taxon>
        <taxon>Saccharomycetes</taxon>
        <taxon>Saccharomycetales</taxon>
        <taxon>Saccharomycetaceae</taxon>
        <taxon>Arxiozyma</taxon>
    </lineage>
</organism>
<name>A0AAN8A6L9_9SACH</name>
<dbReference type="GO" id="GO:0000794">
    <property type="term" value="C:condensed nuclear chromosome"/>
    <property type="evidence" value="ECO:0007669"/>
    <property type="project" value="InterPro"/>
</dbReference>
<dbReference type="InterPro" id="IPR015159">
    <property type="entry name" value="Rec107"/>
</dbReference>
<comment type="caution">
    <text evidence="2">The sequence shown here is derived from an EMBL/GenBank/DDBJ whole genome shotgun (WGS) entry which is preliminary data.</text>
</comment>
<evidence type="ECO:0000313" key="2">
    <source>
        <dbReference type="EMBL" id="KAK5773966.1"/>
    </source>
</evidence>
<feature type="compositionally biased region" description="Low complexity" evidence="1">
    <location>
        <begin position="1"/>
        <end position="20"/>
    </location>
</feature>
<dbReference type="Proteomes" id="UP001306508">
    <property type="component" value="Unassembled WGS sequence"/>
</dbReference>
<dbReference type="EMBL" id="JAWIZZ010000059">
    <property type="protein sequence ID" value="KAK5773966.1"/>
    <property type="molecule type" value="Genomic_DNA"/>
</dbReference>